<protein>
    <recommendedName>
        <fullName evidence="1">ABC1 atypical kinase-like domain-containing protein</fullName>
    </recommendedName>
</protein>
<dbReference type="EMBL" id="HBHR01012791">
    <property type="protein sequence ID" value="CAD9864073.1"/>
    <property type="molecule type" value="Transcribed_RNA"/>
</dbReference>
<evidence type="ECO:0000313" key="2">
    <source>
        <dbReference type="EMBL" id="CAD9864073.1"/>
    </source>
</evidence>
<sequence>MFCLRVWQRVRKQASKTKQNQEGNNSSTNNHQLVLLDHGMYRRLDSEFRTTYCELWKAMIIRDNHLAKASLAKLGMDAKYYEPLSLWFTYRTPTSKKGVGQRLTIEERRALRKKYEKGATREEVNVFLRSMPRDMLYVSRSNNLIRSINRQLGGTSRERLKVFAECAVKGISLPVEQSLTAKNQLSKPNKNLERPEASLNQPVTSELVNVPSIGLFSLGIVKLRVVLWIYDVGFRLMEWVKHP</sequence>
<organism evidence="2">
    <name type="scientific">Fibrocapsa japonica</name>
    <dbReference type="NCBI Taxonomy" id="94617"/>
    <lineage>
        <taxon>Eukaryota</taxon>
        <taxon>Sar</taxon>
        <taxon>Stramenopiles</taxon>
        <taxon>Ochrophyta</taxon>
        <taxon>Raphidophyceae</taxon>
        <taxon>Chattonellales</taxon>
        <taxon>Chattonellaceae</taxon>
        <taxon>Fibrocapsa</taxon>
    </lineage>
</organism>
<dbReference type="InterPro" id="IPR004147">
    <property type="entry name" value="ABC1_dom"/>
</dbReference>
<name>A0A7S2V1K6_9STRA</name>
<dbReference type="AlphaFoldDB" id="A0A7S2V1K6"/>
<reference evidence="2" key="1">
    <citation type="submission" date="2021-01" db="EMBL/GenBank/DDBJ databases">
        <authorList>
            <person name="Corre E."/>
            <person name="Pelletier E."/>
            <person name="Niang G."/>
            <person name="Scheremetjew M."/>
            <person name="Finn R."/>
            <person name="Kale V."/>
            <person name="Holt S."/>
            <person name="Cochrane G."/>
            <person name="Meng A."/>
            <person name="Brown T."/>
            <person name="Cohen L."/>
        </authorList>
    </citation>
    <scope>NUCLEOTIDE SEQUENCE</scope>
    <source>
        <strain evidence="2">CCMP1661</strain>
    </source>
</reference>
<feature type="domain" description="ABC1 atypical kinase-like" evidence="1">
    <location>
        <begin position="23"/>
        <end position="66"/>
    </location>
</feature>
<proteinExistence type="predicted"/>
<accession>A0A7S2V1K6</accession>
<dbReference type="PANTHER" id="PTHR43173">
    <property type="entry name" value="ABC1 FAMILY PROTEIN"/>
    <property type="match status" value="1"/>
</dbReference>
<dbReference type="PANTHER" id="PTHR43173:SF28">
    <property type="entry name" value="AARF DOMAIN CONTAINING KINASE 5"/>
    <property type="match status" value="1"/>
</dbReference>
<dbReference type="InterPro" id="IPR051130">
    <property type="entry name" value="Mito_struct-func_regulator"/>
</dbReference>
<gene>
    <name evidence="2" type="ORF">FJAP1339_LOCUS6244</name>
</gene>
<dbReference type="Pfam" id="PF03109">
    <property type="entry name" value="ABC1"/>
    <property type="match status" value="1"/>
</dbReference>
<evidence type="ECO:0000259" key="1">
    <source>
        <dbReference type="Pfam" id="PF03109"/>
    </source>
</evidence>